<dbReference type="GO" id="GO:0016020">
    <property type="term" value="C:membrane"/>
    <property type="evidence" value="ECO:0007669"/>
    <property type="project" value="TreeGrafter"/>
</dbReference>
<feature type="domain" description="PNPLA" evidence="5">
    <location>
        <begin position="416"/>
        <end position="621"/>
    </location>
</feature>
<dbReference type="AlphaFoldDB" id="A0A0P7B4X4"/>
<gene>
    <name evidence="6" type="ORF">AK830_g5493</name>
</gene>
<organism evidence="6 7">
    <name type="scientific">Neonectria ditissima</name>
    <dbReference type="NCBI Taxonomy" id="78410"/>
    <lineage>
        <taxon>Eukaryota</taxon>
        <taxon>Fungi</taxon>
        <taxon>Dikarya</taxon>
        <taxon>Ascomycota</taxon>
        <taxon>Pezizomycotina</taxon>
        <taxon>Sordariomycetes</taxon>
        <taxon>Hypocreomycetidae</taxon>
        <taxon>Hypocreales</taxon>
        <taxon>Nectriaceae</taxon>
        <taxon>Neonectria</taxon>
    </lineage>
</organism>
<comment type="caution">
    <text evidence="6">The sequence shown here is derived from an EMBL/GenBank/DDBJ whole genome shotgun (WGS) entry which is preliminary data.</text>
</comment>
<dbReference type="InterPro" id="IPR002641">
    <property type="entry name" value="PNPLA_dom"/>
</dbReference>
<evidence type="ECO:0000259" key="5">
    <source>
        <dbReference type="PROSITE" id="PS51635"/>
    </source>
</evidence>
<dbReference type="CDD" id="cd07199">
    <property type="entry name" value="Pat17_PNPLA8_PNPLA9_like"/>
    <property type="match status" value="1"/>
</dbReference>
<feature type="short sequence motif" description="GXSXG" evidence="4">
    <location>
        <begin position="454"/>
        <end position="458"/>
    </location>
</feature>
<evidence type="ECO:0000313" key="6">
    <source>
        <dbReference type="EMBL" id="KPM41094.1"/>
    </source>
</evidence>
<dbReference type="OrthoDB" id="5153649at2759"/>
<dbReference type="GO" id="GO:0047499">
    <property type="term" value="F:calcium-independent phospholipase A2 activity"/>
    <property type="evidence" value="ECO:0007669"/>
    <property type="project" value="TreeGrafter"/>
</dbReference>
<dbReference type="PROSITE" id="PS51635">
    <property type="entry name" value="PNPLA"/>
    <property type="match status" value="1"/>
</dbReference>
<reference evidence="6 7" key="1">
    <citation type="submission" date="2015-09" db="EMBL/GenBank/DDBJ databases">
        <title>Draft genome of a European isolate of the apple canker pathogen Neonectria ditissima.</title>
        <authorList>
            <person name="Gomez-Cortecero A."/>
            <person name="Harrison R.J."/>
            <person name="Armitage A.D."/>
        </authorList>
    </citation>
    <scope>NUCLEOTIDE SEQUENCE [LARGE SCALE GENOMIC DNA]</scope>
    <source>
        <strain evidence="6 7">R09/05</strain>
    </source>
</reference>
<evidence type="ECO:0000256" key="1">
    <source>
        <dbReference type="ARBA" id="ARBA00022801"/>
    </source>
</evidence>
<evidence type="ECO:0000313" key="7">
    <source>
        <dbReference type="Proteomes" id="UP000050424"/>
    </source>
</evidence>
<accession>A0A0P7B4X4</accession>
<feature type="active site" description="Proton acceptor" evidence="4">
    <location>
        <position position="608"/>
    </location>
</feature>
<keyword evidence="7" id="KW-1185">Reference proteome</keyword>
<keyword evidence="2 4" id="KW-0442">Lipid degradation</keyword>
<dbReference type="Pfam" id="PF01734">
    <property type="entry name" value="Patatin"/>
    <property type="match status" value="1"/>
</dbReference>
<feature type="active site" description="Nucleophile" evidence="4">
    <location>
        <position position="456"/>
    </location>
</feature>
<keyword evidence="1 4" id="KW-0378">Hydrolase</keyword>
<dbReference type="EMBL" id="LKCW01000071">
    <property type="protein sequence ID" value="KPM41094.1"/>
    <property type="molecule type" value="Genomic_DNA"/>
</dbReference>
<sequence>MDEKLALVPLRVGSHLANGMLGARKELRRIDGAHTSLSGISMSFQVEISPMGLIVDFALAVTTPMANGAKDKASVLLAGDRSLNGGPSDLARIARWIATWPSRENASWKPSLIVVLEDKHWWQSNATTVAEELFTTAIEKLTSWPLSSYFFDANFLQIPNADSFATFRPHFSQHASVVRRRRRDAGVLLSIEHLNTLFERAFESASASHDKPFDLIRSARQDLPVSTQLKDHLIDFMDQLSSAKDLLSFASPTIASSILFDHYLPGMHLFNPRDVFKRLYHDACIRACKATAIKDRIDGMLLPSALMDSILSNLITVFDRLKGGEPAVSIHRSVLAARSGRWLNVKSNKSCFSCLMQVPQHKMPCEHWICENCLQACGTSNAQDPWLFVLKHCLLDGQEANLAVRIRPPTAGHSILCIDGSGVRGIIPPAILGQIQDRLDLPIPVQELFTMAYGVSAGALIILALFFNGWSVERCAVEFEQLAKVAFAPTLSSSLPGLSWVWSIVLDSIYSEKDIEAALRRAFGEGALTDMSYAKRIGSKIGVPAASITQPSICLFTNYNGIRQERSGYLVLKNSENVKVWEVSGRSSSAAPVYFPPKYLPGLGTLQDAGVLENNPIIVALSEFTAMHGDDKPDLVLNIGTGTSPNVPLQDRKPRFIKDSWPVRLKRGYMELIQGKKTWNDARRVSPRTRGHSGQYRLDVTLNHPPSLDDTTTMSTLLSLVRPDTVTLKAVPEIAFHLFATLFYFELDSLPKRLGSNFRVTGRILCIRKGEDEALPNILKRLRKATMFINGKSISSTIDTDAHGNIRQTVDITTGKSILIELKERGSKDAFPLSGSPYSVPKLVACGLTMAVFRSRTHKKRPLQEPCSRPSKRRKQCLACLPK</sequence>
<evidence type="ECO:0000256" key="3">
    <source>
        <dbReference type="ARBA" id="ARBA00023098"/>
    </source>
</evidence>
<evidence type="ECO:0000256" key="2">
    <source>
        <dbReference type="ARBA" id="ARBA00022963"/>
    </source>
</evidence>
<protein>
    <recommendedName>
        <fullName evidence="5">PNPLA domain-containing protein</fullName>
    </recommendedName>
</protein>
<dbReference type="PANTHER" id="PTHR24185">
    <property type="entry name" value="CALCIUM-INDEPENDENT PHOSPHOLIPASE A2-GAMMA"/>
    <property type="match status" value="1"/>
</dbReference>
<dbReference type="SUPFAM" id="SSF52151">
    <property type="entry name" value="FabD/lysophospholipase-like"/>
    <property type="match status" value="1"/>
</dbReference>
<dbReference type="PANTHER" id="PTHR24185:SF1">
    <property type="entry name" value="CALCIUM-INDEPENDENT PHOSPHOLIPASE A2-GAMMA"/>
    <property type="match status" value="1"/>
</dbReference>
<evidence type="ECO:0000256" key="4">
    <source>
        <dbReference type="PROSITE-ProRule" id="PRU01161"/>
    </source>
</evidence>
<proteinExistence type="predicted"/>
<dbReference type="STRING" id="78410.A0A0P7B4X4"/>
<comment type="caution">
    <text evidence="4">Lacks conserved residue(s) required for the propagation of feature annotation.</text>
</comment>
<keyword evidence="3 4" id="KW-0443">Lipid metabolism</keyword>
<dbReference type="GO" id="GO:0046486">
    <property type="term" value="P:glycerolipid metabolic process"/>
    <property type="evidence" value="ECO:0007669"/>
    <property type="project" value="UniProtKB-ARBA"/>
</dbReference>
<name>A0A0P7B4X4_9HYPO</name>
<dbReference type="GO" id="GO:0019369">
    <property type="term" value="P:arachidonate metabolic process"/>
    <property type="evidence" value="ECO:0007669"/>
    <property type="project" value="TreeGrafter"/>
</dbReference>
<dbReference type="Gene3D" id="3.40.1090.10">
    <property type="entry name" value="Cytosolic phospholipase A2 catalytic domain"/>
    <property type="match status" value="1"/>
</dbReference>
<dbReference type="Proteomes" id="UP000050424">
    <property type="component" value="Unassembled WGS sequence"/>
</dbReference>
<dbReference type="GO" id="GO:0016042">
    <property type="term" value="P:lipid catabolic process"/>
    <property type="evidence" value="ECO:0007669"/>
    <property type="project" value="UniProtKB-UniRule"/>
</dbReference>
<dbReference type="InterPro" id="IPR016035">
    <property type="entry name" value="Acyl_Trfase/lysoPLipase"/>
</dbReference>
<feature type="short sequence motif" description="GXGXXG" evidence="4">
    <location>
        <begin position="420"/>
        <end position="425"/>
    </location>
</feature>